<dbReference type="Pfam" id="PF13847">
    <property type="entry name" value="Methyltransf_31"/>
    <property type="match status" value="1"/>
</dbReference>
<evidence type="ECO:0000259" key="1">
    <source>
        <dbReference type="Pfam" id="PF13847"/>
    </source>
</evidence>
<comment type="caution">
    <text evidence="2">The sequence shown here is derived from an EMBL/GenBank/DDBJ whole genome shotgun (WGS) entry which is preliminary data.</text>
</comment>
<dbReference type="SUPFAM" id="SSF53335">
    <property type="entry name" value="S-adenosyl-L-methionine-dependent methyltransferases"/>
    <property type="match status" value="1"/>
</dbReference>
<keyword evidence="3" id="KW-1185">Reference proteome</keyword>
<dbReference type="AlphaFoldDB" id="A0A512AGQ7"/>
<proteinExistence type="predicted"/>
<dbReference type="GO" id="GO:0032259">
    <property type="term" value="P:methylation"/>
    <property type="evidence" value="ECO:0007669"/>
    <property type="project" value="UniProtKB-KW"/>
</dbReference>
<dbReference type="GO" id="GO:0008168">
    <property type="term" value="F:methyltransferase activity"/>
    <property type="evidence" value="ECO:0007669"/>
    <property type="project" value="UniProtKB-KW"/>
</dbReference>
<accession>A0A512AGQ7</accession>
<sequence length="280" mass="29712">MHSLHGMTGAQEWQGRVGQNWAAEWERTDRSFAALTPHLLAAIAREPGSRVIDVGCGAGELSIAVATARPEARVTGVDISGELVEAARGRAAGLANLSFTVADASSWEADGAQPDLYVSRHGVMFFTDPPAAFAHLSAKAAPGARMVFSCFRPATENPWAMDIARLLPPSKPVPAVDFPPGPFAFADPDHARRCLKGWRDIEFQPLDFAYVAGSGTNPVADALSFFSRIGPAAAAIRTLPDQARAAFERGLLELVQSRSVGGRVCFPAAAWMVTATADNT</sequence>
<reference evidence="2 3" key="1">
    <citation type="submission" date="2019-07" db="EMBL/GenBank/DDBJ databases">
        <title>Whole genome shotgun sequence of Novosphingobium sediminis NBRC 106119.</title>
        <authorList>
            <person name="Hosoyama A."/>
            <person name="Uohara A."/>
            <person name="Ohji S."/>
            <person name="Ichikawa N."/>
        </authorList>
    </citation>
    <scope>NUCLEOTIDE SEQUENCE [LARGE SCALE GENOMIC DNA]</scope>
    <source>
        <strain evidence="2 3">NBRC 106119</strain>
    </source>
</reference>
<evidence type="ECO:0000313" key="3">
    <source>
        <dbReference type="Proteomes" id="UP000321464"/>
    </source>
</evidence>
<evidence type="ECO:0000313" key="2">
    <source>
        <dbReference type="EMBL" id="GEN98898.1"/>
    </source>
</evidence>
<dbReference type="CDD" id="cd02440">
    <property type="entry name" value="AdoMet_MTases"/>
    <property type="match status" value="1"/>
</dbReference>
<feature type="domain" description="Methyltransferase" evidence="1">
    <location>
        <begin position="47"/>
        <end position="155"/>
    </location>
</feature>
<dbReference type="Gene3D" id="3.40.50.150">
    <property type="entry name" value="Vaccinia Virus protein VP39"/>
    <property type="match status" value="1"/>
</dbReference>
<name>A0A512AGQ7_9SPHN</name>
<dbReference type="Proteomes" id="UP000321464">
    <property type="component" value="Unassembled WGS sequence"/>
</dbReference>
<organism evidence="2 3">
    <name type="scientific">Novosphingobium sediminis</name>
    <dbReference type="NCBI Taxonomy" id="707214"/>
    <lineage>
        <taxon>Bacteria</taxon>
        <taxon>Pseudomonadati</taxon>
        <taxon>Pseudomonadota</taxon>
        <taxon>Alphaproteobacteria</taxon>
        <taxon>Sphingomonadales</taxon>
        <taxon>Sphingomonadaceae</taxon>
        <taxon>Novosphingobium</taxon>
    </lineage>
</organism>
<dbReference type="EMBL" id="BJYR01000005">
    <property type="protein sequence ID" value="GEN98898.1"/>
    <property type="molecule type" value="Genomic_DNA"/>
</dbReference>
<gene>
    <name evidence="2" type="ORF">NSE01_07310</name>
</gene>
<dbReference type="InterPro" id="IPR029063">
    <property type="entry name" value="SAM-dependent_MTases_sf"/>
</dbReference>
<protein>
    <submittedName>
        <fullName evidence="2">Methyltransferase</fullName>
    </submittedName>
</protein>
<keyword evidence="2" id="KW-0489">Methyltransferase</keyword>
<dbReference type="InterPro" id="IPR025714">
    <property type="entry name" value="Methyltranfer_dom"/>
</dbReference>
<keyword evidence="2" id="KW-0808">Transferase</keyword>
<dbReference type="PANTHER" id="PTHR43861">
    <property type="entry name" value="TRANS-ACONITATE 2-METHYLTRANSFERASE-RELATED"/>
    <property type="match status" value="1"/>
</dbReference>